<gene>
    <name evidence="2" type="ORF">KSF_109200</name>
</gene>
<protein>
    <submittedName>
        <fullName evidence="2">Uncharacterized protein</fullName>
    </submittedName>
</protein>
<organism evidence="2 3">
    <name type="scientific">Reticulibacter mediterranei</name>
    <dbReference type="NCBI Taxonomy" id="2778369"/>
    <lineage>
        <taxon>Bacteria</taxon>
        <taxon>Bacillati</taxon>
        <taxon>Chloroflexota</taxon>
        <taxon>Ktedonobacteria</taxon>
        <taxon>Ktedonobacterales</taxon>
        <taxon>Reticulibacteraceae</taxon>
        <taxon>Reticulibacter</taxon>
    </lineage>
</organism>
<feature type="region of interest" description="Disordered" evidence="1">
    <location>
        <begin position="1"/>
        <end position="25"/>
    </location>
</feature>
<dbReference type="EMBL" id="BNJK01000003">
    <property type="protein sequence ID" value="GHP00873.1"/>
    <property type="molecule type" value="Genomic_DNA"/>
</dbReference>
<evidence type="ECO:0000313" key="3">
    <source>
        <dbReference type="Proteomes" id="UP000597444"/>
    </source>
</evidence>
<proteinExistence type="predicted"/>
<accession>A0A8J3J1Y9</accession>
<name>A0A8J3J1Y9_9CHLR</name>
<sequence>MKSMPTFTEQDLRDETDESRGNGHLLSSRGHMLLAAKRSIAINRVHHLVDVASITIWQDPRFVIAVTSQQRYGALSPRL</sequence>
<dbReference type="Proteomes" id="UP000597444">
    <property type="component" value="Unassembled WGS sequence"/>
</dbReference>
<comment type="caution">
    <text evidence="2">The sequence shown here is derived from an EMBL/GenBank/DDBJ whole genome shotgun (WGS) entry which is preliminary data.</text>
</comment>
<keyword evidence="3" id="KW-1185">Reference proteome</keyword>
<evidence type="ECO:0000256" key="1">
    <source>
        <dbReference type="SAM" id="MobiDB-lite"/>
    </source>
</evidence>
<dbReference type="AlphaFoldDB" id="A0A8J3J1Y9"/>
<evidence type="ECO:0000313" key="2">
    <source>
        <dbReference type="EMBL" id="GHP00873.1"/>
    </source>
</evidence>
<reference evidence="2" key="1">
    <citation type="submission" date="2020-10" db="EMBL/GenBank/DDBJ databases">
        <title>Taxonomic study of unclassified bacteria belonging to the class Ktedonobacteria.</title>
        <authorList>
            <person name="Yabe S."/>
            <person name="Wang C.M."/>
            <person name="Zheng Y."/>
            <person name="Sakai Y."/>
            <person name="Cavaletti L."/>
            <person name="Monciardini P."/>
            <person name="Donadio S."/>
        </authorList>
    </citation>
    <scope>NUCLEOTIDE SEQUENCE</scope>
    <source>
        <strain evidence="2">ID150040</strain>
    </source>
</reference>
<feature type="compositionally biased region" description="Basic and acidic residues" evidence="1">
    <location>
        <begin position="10"/>
        <end position="21"/>
    </location>
</feature>